<name>W1YQ33_9ZZZZ</name>
<gene>
    <name evidence="1" type="ORF">Q604_UNBC01560G0007</name>
</gene>
<comment type="caution">
    <text evidence="1">The sequence shown here is derived from an EMBL/GenBank/DDBJ whole genome shotgun (WGS) entry which is preliminary data.</text>
</comment>
<sequence>MKDLNVAIDINKGMLGVINDMNELNFVDGIKTLNKLYGVTLKALARHTGINYSTLRCMCNTEDKCISNANCREAIQNLKVIYISK</sequence>
<dbReference type="AlphaFoldDB" id="W1YQ33"/>
<dbReference type="EMBL" id="AZMM01001560">
    <property type="protein sequence ID" value="ETJ44431.1"/>
    <property type="molecule type" value="Genomic_DNA"/>
</dbReference>
<reference evidence="1" key="1">
    <citation type="submission" date="2013-12" db="EMBL/GenBank/DDBJ databases">
        <title>A Varibaculum cambriense genome reconstructed from a premature infant gut community with otherwise low bacterial novelty that shifts toward anaerobic metabolism during the third week of life.</title>
        <authorList>
            <person name="Brown C.T."/>
            <person name="Sharon I."/>
            <person name="Thomas B.C."/>
            <person name="Castelle C.J."/>
            <person name="Morowitz M.J."/>
            <person name="Banfield J.F."/>
        </authorList>
    </citation>
    <scope>NUCLEOTIDE SEQUENCE</scope>
</reference>
<proteinExistence type="predicted"/>
<protein>
    <submittedName>
        <fullName evidence="1">Uncharacterized protein</fullName>
    </submittedName>
</protein>
<evidence type="ECO:0000313" key="1">
    <source>
        <dbReference type="EMBL" id="ETJ44431.1"/>
    </source>
</evidence>
<organism evidence="1">
    <name type="scientific">human gut metagenome</name>
    <dbReference type="NCBI Taxonomy" id="408170"/>
    <lineage>
        <taxon>unclassified sequences</taxon>
        <taxon>metagenomes</taxon>
        <taxon>organismal metagenomes</taxon>
    </lineage>
</organism>
<accession>W1YQ33</accession>